<dbReference type="Proteomes" id="UP000018296">
    <property type="component" value="Unassembled WGS sequence"/>
</dbReference>
<comment type="caution">
    <text evidence="1">The sequence shown here is derived from an EMBL/GenBank/DDBJ whole genome shotgun (WGS) entry which is preliminary data.</text>
</comment>
<organism evidence="1 2">
    <name type="scientific">Sporolactobacillus laevolacticus DSM 442</name>
    <dbReference type="NCBI Taxonomy" id="1395513"/>
    <lineage>
        <taxon>Bacteria</taxon>
        <taxon>Bacillati</taxon>
        <taxon>Bacillota</taxon>
        <taxon>Bacilli</taxon>
        <taxon>Bacillales</taxon>
        <taxon>Sporolactobacillaceae</taxon>
        <taxon>Sporolactobacillus</taxon>
    </lineage>
</organism>
<proteinExistence type="predicted"/>
<dbReference type="SUPFAM" id="SSF69318">
    <property type="entry name" value="Integrin alpha N-terminal domain"/>
    <property type="match status" value="1"/>
</dbReference>
<dbReference type="STRING" id="1395513.P343_14820"/>
<dbReference type="PATRIC" id="fig|1395513.3.peg.3011"/>
<evidence type="ECO:0000313" key="1">
    <source>
        <dbReference type="EMBL" id="EST10934.1"/>
    </source>
</evidence>
<protein>
    <submittedName>
        <fullName evidence="1">Uncharacterized protein</fullName>
    </submittedName>
</protein>
<dbReference type="eggNOG" id="COG0457">
    <property type="taxonomic scope" value="Bacteria"/>
</dbReference>
<sequence length="390" mass="44243">MIGTGLVLVLFLSGCSFLKQPQALIQKPKLPDQKKIMIDIVDQSIPAQARLVAPVQSNYKGKIMIVKPNHAAGTLALFFYETRQQRIHFAVIKRGTQHWRKIYDEETDAAGVSRVAVTDFGNHGSTEIFVSLESYPQNQLNVYTLSKGQLNKIMTSPFSGMIAGDLDEDHQPDFAILRTDSASGMMRFAFYQVNQEDEPVLVRQEENVEQFFFNNMAGPFDASSSGGLVIRDQTLPAEDDIEKSDFDTKGTLFGNTNVFVQWGDSALAQYHAGEWKNLRWNPFGPNRWSSSSMLVTERYYDSLRQFFVDFPSGMAEKISIAKSYNNHVIFVQANGSIYMDVYRIRKELFRSERYKNWIKLGSSQHYIFAVPNKYRQAAGSVKAGVYNEHS</sequence>
<dbReference type="EMBL" id="AWTC01000016">
    <property type="protein sequence ID" value="EST10934.1"/>
    <property type="molecule type" value="Genomic_DNA"/>
</dbReference>
<reference evidence="1 2" key="1">
    <citation type="journal article" date="2013" name="Genome Announc.">
        <title>Genome Sequence of Sporolactobacillus laevolacticus DSM442, an Efficient Polymer-Grade D-Lactate Producer from Agricultural Waste Cottonseed as a Nitrogen Source.</title>
        <authorList>
            <person name="Wang H."/>
            <person name="Wang L."/>
            <person name="Ju J."/>
            <person name="Yu B."/>
            <person name="Ma Y."/>
        </authorList>
    </citation>
    <scope>NUCLEOTIDE SEQUENCE [LARGE SCALE GENOMIC DNA]</scope>
    <source>
        <strain evidence="1 2">DSM 442</strain>
    </source>
</reference>
<dbReference type="InterPro" id="IPR028994">
    <property type="entry name" value="Integrin_alpha_N"/>
</dbReference>
<accession>V6J2E8</accession>
<gene>
    <name evidence="1" type="ORF">P343_14820</name>
</gene>
<dbReference type="AlphaFoldDB" id="V6J2E8"/>
<evidence type="ECO:0000313" key="2">
    <source>
        <dbReference type="Proteomes" id="UP000018296"/>
    </source>
</evidence>
<name>V6J2E8_9BACL</name>
<keyword evidence="2" id="KW-1185">Reference proteome</keyword>